<proteinExistence type="predicted"/>
<evidence type="ECO:0008006" key="3">
    <source>
        <dbReference type="Google" id="ProtNLM"/>
    </source>
</evidence>
<reference evidence="1 2" key="1">
    <citation type="journal article" date="2021" name="J. Hered.">
        <title>A chromosome-level genome assembly of the parasitoid wasp, Cotesia glomerata (Hymenoptera: Braconidae).</title>
        <authorList>
            <person name="Pinto B.J."/>
            <person name="Weis J.J."/>
            <person name="Gamble T."/>
            <person name="Ode P.J."/>
            <person name="Paul R."/>
            <person name="Zaspel J.M."/>
        </authorList>
    </citation>
    <scope>NUCLEOTIDE SEQUENCE [LARGE SCALE GENOMIC DNA]</scope>
    <source>
        <strain evidence="1">CgM1</strain>
    </source>
</reference>
<dbReference type="Gene3D" id="2.60.120.200">
    <property type="match status" value="1"/>
</dbReference>
<evidence type="ECO:0000313" key="2">
    <source>
        <dbReference type="Proteomes" id="UP000826195"/>
    </source>
</evidence>
<dbReference type="InterPro" id="IPR013320">
    <property type="entry name" value="ConA-like_dom_sf"/>
</dbReference>
<dbReference type="AlphaFoldDB" id="A0AAV7I154"/>
<sequence length="86" mass="9522">VSFRTEKLGMELIEAAKYGSSKATISGRLEFHCREPKSDPITFTTKDSHLVLPPWKSSKSGNISFKIRTNEPDGLVMYSQSGASSR</sequence>
<dbReference type="SUPFAM" id="SSF49899">
    <property type="entry name" value="Concanavalin A-like lectins/glucanases"/>
    <property type="match status" value="1"/>
</dbReference>
<keyword evidence="2" id="KW-1185">Reference proteome</keyword>
<protein>
    <recommendedName>
        <fullName evidence="3">Vitellogenin</fullName>
    </recommendedName>
</protein>
<evidence type="ECO:0000313" key="1">
    <source>
        <dbReference type="EMBL" id="KAH0542769.1"/>
    </source>
</evidence>
<name>A0AAV7I154_COTGL</name>
<organism evidence="1 2">
    <name type="scientific">Cotesia glomerata</name>
    <name type="common">Lepidopteran parasitic wasp</name>
    <name type="synonym">Apanteles glomeratus</name>
    <dbReference type="NCBI Taxonomy" id="32391"/>
    <lineage>
        <taxon>Eukaryota</taxon>
        <taxon>Metazoa</taxon>
        <taxon>Ecdysozoa</taxon>
        <taxon>Arthropoda</taxon>
        <taxon>Hexapoda</taxon>
        <taxon>Insecta</taxon>
        <taxon>Pterygota</taxon>
        <taxon>Neoptera</taxon>
        <taxon>Endopterygota</taxon>
        <taxon>Hymenoptera</taxon>
        <taxon>Apocrita</taxon>
        <taxon>Ichneumonoidea</taxon>
        <taxon>Braconidae</taxon>
        <taxon>Microgastrinae</taxon>
        <taxon>Cotesia</taxon>
    </lineage>
</organism>
<gene>
    <name evidence="1" type="ORF">KQX54_000287</name>
</gene>
<feature type="non-terminal residue" evidence="1">
    <location>
        <position position="1"/>
    </location>
</feature>
<accession>A0AAV7I154</accession>
<feature type="non-terminal residue" evidence="1">
    <location>
        <position position="86"/>
    </location>
</feature>
<dbReference type="Proteomes" id="UP000826195">
    <property type="component" value="Unassembled WGS sequence"/>
</dbReference>
<comment type="caution">
    <text evidence="1">The sequence shown here is derived from an EMBL/GenBank/DDBJ whole genome shotgun (WGS) entry which is preliminary data.</text>
</comment>
<dbReference type="EMBL" id="JAHXZJ010002419">
    <property type="protein sequence ID" value="KAH0542769.1"/>
    <property type="molecule type" value="Genomic_DNA"/>
</dbReference>